<keyword evidence="8 10" id="KW-0460">Magnesium</keyword>
<comment type="similarity">
    <text evidence="3 10 13">Belongs to the IPP transferase family.</text>
</comment>
<evidence type="ECO:0000256" key="2">
    <source>
        <dbReference type="ARBA" id="ARBA00003213"/>
    </source>
</evidence>
<evidence type="ECO:0000256" key="1">
    <source>
        <dbReference type="ARBA" id="ARBA00001946"/>
    </source>
</evidence>
<keyword evidence="15" id="KW-1185">Reference proteome</keyword>
<feature type="site" description="Interaction with substrate tRNA" evidence="10">
    <location>
        <position position="132"/>
    </location>
</feature>
<dbReference type="STRING" id="330214.NIDE3355"/>
<feature type="region of interest" description="Interaction with substrate tRNA" evidence="10">
    <location>
        <begin position="44"/>
        <end position="47"/>
    </location>
</feature>
<evidence type="ECO:0000256" key="6">
    <source>
        <dbReference type="ARBA" id="ARBA00022741"/>
    </source>
</evidence>
<proteinExistence type="inferred from homology"/>
<dbReference type="HAMAP" id="MF_00185">
    <property type="entry name" value="IPP_trans"/>
    <property type="match status" value="1"/>
</dbReference>
<gene>
    <name evidence="10 14" type="primary">miaA</name>
    <name evidence="14" type="ORF">NIDE3355</name>
</gene>
<evidence type="ECO:0000256" key="9">
    <source>
        <dbReference type="ARBA" id="ARBA00049563"/>
    </source>
</evidence>
<protein>
    <recommendedName>
        <fullName evidence="10">tRNA dimethylallyltransferase</fullName>
        <ecNumber evidence="10">2.5.1.75</ecNumber>
    </recommendedName>
    <alternativeName>
        <fullName evidence="10">Dimethylallyl diphosphate:tRNA dimethylallyltransferase</fullName>
        <shortName evidence="10">DMAPP:tRNA dimethylallyltransferase</shortName>
        <shortName evidence="10">DMATase</shortName>
    </alternativeName>
    <alternativeName>
        <fullName evidence="10">Isopentenyl-diphosphate:tRNA isopentenyltransferase</fullName>
        <shortName evidence="10">IPP transferase</shortName>
        <shortName evidence="10">IPPT</shortName>
        <shortName evidence="10">IPTase</shortName>
    </alternativeName>
</protein>
<dbReference type="HOGENOM" id="CLU_032616_0_1_0"/>
<dbReference type="KEGG" id="nde:NIDE3355"/>
<dbReference type="Gene3D" id="3.40.50.300">
    <property type="entry name" value="P-loop containing nucleotide triphosphate hydrolases"/>
    <property type="match status" value="1"/>
</dbReference>
<dbReference type="InterPro" id="IPR039657">
    <property type="entry name" value="Dimethylallyltransferase"/>
</dbReference>
<comment type="subunit">
    <text evidence="10">Monomer.</text>
</comment>
<comment type="function">
    <text evidence="2 10 12">Catalyzes the transfer of a dimethylallyl group onto the adenine at position 37 in tRNAs that read codons beginning with uridine, leading to the formation of N6-(dimethylallyl)adenosine (i(6)A).</text>
</comment>
<dbReference type="EC" id="2.5.1.75" evidence="10"/>
<evidence type="ECO:0000256" key="7">
    <source>
        <dbReference type="ARBA" id="ARBA00022840"/>
    </source>
</evidence>
<evidence type="ECO:0000313" key="15">
    <source>
        <dbReference type="Proteomes" id="UP000001660"/>
    </source>
</evidence>
<comment type="catalytic activity">
    <reaction evidence="9 10 11">
        <text>adenosine(37) in tRNA + dimethylallyl diphosphate = N(6)-dimethylallyladenosine(37) in tRNA + diphosphate</text>
        <dbReference type="Rhea" id="RHEA:26482"/>
        <dbReference type="Rhea" id="RHEA-COMP:10162"/>
        <dbReference type="Rhea" id="RHEA-COMP:10375"/>
        <dbReference type="ChEBI" id="CHEBI:33019"/>
        <dbReference type="ChEBI" id="CHEBI:57623"/>
        <dbReference type="ChEBI" id="CHEBI:74411"/>
        <dbReference type="ChEBI" id="CHEBI:74415"/>
        <dbReference type="EC" id="2.5.1.75"/>
    </reaction>
</comment>
<evidence type="ECO:0000256" key="5">
    <source>
        <dbReference type="ARBA" id="ARBA00022694"/>
    </source>
</evidence>
<evidence type="ECO:0000256" key="13">
    <source>
        <dbReference type="RuleBase" id="RU003785"/>
    </source>
</evidence>
<comment type="cofactor">
    <cofactor evidence="1 10">
        <name>Mg(2+)</name>
        <dbReference type="ChEBI" id="CHEBI:18420"/>
    </cofactor>
</comment>
<evidence type="ECO:0000256" key="11">
    <source>
        <dbReference type="RuleBase" id="RU003783"/>
    </source>
</evidence>
<evidence type="ECO:0000256" key="8">
    <source>
        <dbReference type="ARBA" id="ARBA00022842"/>
    </source>
</evidence>
<dbReference type="Pfam" id="PF01715">
    <property type="entry name" value="IPPT"/>
    <property type="match status" value="1"/>
</dbReference>
<comment type="caution">
    <text evidence="10">Lacks conserved residue(s) required for the propagation of feature annotation.</text>
</comment>
<dbReference type="GO" id="GO:0005524">
    <property type="term" value="F:ATP binding"/>
    <property type="evidence" value="ECO:0007669"/>
    <property type="project" value="UniProtKB-UniRule"/>
</dbReference>
<feature type="binding site" evidence="10">
    <location>
        <begin position="21"/>
        <end position="26"/>
    </location>
    <ligand>
        <name>substrate</name>
    </ligand>
</feature>
<dbReference type="NCBIfam" id="TIGR00174">
    <property type="entry name" value="miaA"/>
    <property type="match status" value="1"/>
</dbReference>
<dbReference type="SUPFAM" id="SSF52540">
    <property type="entry name" value="P-loop containing nucleoside triphosphate hydrolases"/>
    <property type="match status" value="1"/>
</dbReference>
<reference evidence="14 15" key="1">
    <citation type="journal article" date="2010" name="Proc. Natl. Acad. Sci. U.S.A.">
        <title>A Nitrospira metagenome illuminates the physiology and evolution of globally important nitrite-oxidizing bacteria.</title>
        <authorList>
            <person name="Lucker S."/>
            <person name="Wagner M."/>
            <person name="Maixner F."/>
            <person name="Pelletier E."/>
            <person name="Koch H."/>
            <person name="Vacherie B."/>
            <person name="Rattei T."/>
            <person name="Sinninghe Damste J."/>
            <person name="Spieck E."/>
            <person name="Le Paslier D."/>
            <person name="Daims H."/>
        </authorList>
    </citation>
    <scope>NUCLEOTIDE SEQUENCE [LARGE SCALE GENOMIC DNA]</scope>
</reference>
<keyword evidence="4 10" id="KW-0808">Transferase</keyword>
<keyword evidence="6 10" id="KW-0547">Nucleotide-binding</keyword>
<dbReference type="InterPro" id="IPR018022">
    <property type="entry name" value="IPT"/>
</dbReference>
<evidence type="ECO:0000256" key="10">
    <source>
        <dbReference type="HAMAP-Rule" id="MF_00185"/>
    </source>
</evidence>
<dbReference type="EMBL" id="FP929003">
    <property type="protein sequence ID" value="CBK43042.1"/>
    <property type="molecule type" value="Genomic_DNA"/>
</dbReference>
<dbReference type="PANTHER" id="PTHR11088:SF60">
    <property type="entry name" value="TRNA DIMETHYLALLYLTRANSFERASE"/>
    <property type="match status" value="1"/>
</dbReference>
<dbReference type="Proteomes" id="UP000001660">
    <property type="component" value="Chromosome"/>
</dbReference>
<sequence length="343" mass="39267">MVRLSESQRASRPLVLLVGPTAVGKSEIGLRLAQALETDLLTADSRQVYRGMDIATDKPTPEQRQGVPHRLIDLVDPDESFNAGQYRRLARQEIERLYGEGRLPLIVGGTGLYVRTLIHGLCDAPRADHSYRESLLQEARAKGGYFLHRELTRVDPESAVRLHPHDEVKIVRALEVYHLSGQRLSDVQRQHRLAEQEFSVLLIGLNRDRAQLYRRIDERVESMFARGVVEETERLLADGYGRELGAMKGLGYQQVAGYLAGEYDRAEALRLLKRDTRHFAKRQLTWFRKEPGLRWYELTEQDRSEDVAGRLLEMIRSFVQDLAPRRPEGLPYPSLTMEQESTA</sequence>
<dbReference type="InterPro" id="IPR027417">
    <property type="entry name" value="P-loop_NTPase"/>
</dbReference>
<accession>D8PIF5</accession>
<feature type="binding site" evidence="10">
    <location>
        <begin position="19"/>
        <end position="26"/>
    </location>
    <ligand>
        <name>ATP</name>
        <dbReference type="ChEBI" id="CHEBI:30616"/>
    </ligand>
</feature>
<name>D8PIF5_9BACT</name>
<dbReference type="OrthoDB" id="9776390at2"/>
<keyword evidence="5 10" id="KW-0819">tRNA processing</keyword>
<dbReference type="Gene3D" id="1.10.20.140">
    <property type="match status" value="1"/>
</dbReference>
<evidence type="ECO:0000256" key="3">
    <source>
        <dbReference type="ARBA" id="ARBA00005842"/>
    </source>
</evidence>
<evidence type="ECO:0000256" key="12">
    <source>
        <dbReference type="RuleBase" id="RU003784"/>
    </source>
</evidence>
<dbReference type="AlphaFoldDB" id="D8PIF5"/>
<dbReference type="eggNOG" id="COG0324">
    <property type="taxonomic scope" value="Bacteria"/>
</dbReference>
<dbReference type="GO" id="GO:0052381">
    <property type="term" value="F:tRNA dimethylallyltransferase activity"/>
    <property type="evidence" value="ECO:0007669"/>
    <property type="project" value="UniProtKB-UniRule"/>
</dbReference>
<keyword evidence="7 10" id="KW-0067">ATP-binding</keyword>
<dbReference type="PANTHER" id="PTHR11088">
    <property type="entry name" value="TRNA DIMETHYLALLYLTRANSFERASE"/>
    <property type="match status" value="1"/>
</dbReference>
<evidence type="ECO:0000256" key="4">
    <source>
        <dbReference type="ARBA" id="ARBA00022679"/>
    </source>
</evidence>
<dbReference type="GO" id="GO:0006400">
    <property type="term" value="P:tRNA modification"/>
    <property type="evidence" value="ECO:0007669"/>
    <property type="project" value="TreeGrafter"/>
</dbReference>
<evidence type="ECO:0000313" key="14">
    <source>
        <dbReference type="EMBL" id="CBK43042.1"/>
    </source>
</evidence>
<feature type="site" description="Interaction with substrate tRNA" evidence="10">
    <location>
        <position position="110"/>
    </location>
</feature>
<organism evidence="14 15">
    <name type="scientific">Nitrospira defluvii</name>
    <dbReference type="NCBI Taxonomy" id="330214"/>
    <lineage>
        <taxon>Bacteria</taxon>
        <taxon>Pseudomonadati</taxon>
        <taxon>Nitrospirota</taxon>
        <taxon>Nitrospiria</taxon>
        <taxon>Nitrospirales</taxon>
        <taxon>Nitrospiraceae</taxon>
        <taxon>Nitrospira</taxon>
    </lineage>
</organism>